<dbReference type="AlphaFoldDB" id="A0A1I4W3G7"/>
<dbReference type="Proteomes" id="UP000199036">
    <property type="component" value="Unassembled WGS sequence"/>
</dbReference>
<keyword evidence="2" id="KW-1185">Reference proteome</keyword>
<evidence type="ECO:0000313" key="1">
    <source>
        <dbReference type="EMBL" id="SFN08041.1"/>
    </source>
</evidence>
<organism evidence="1 2">
    <name type="scientific">Paenimyroides ummariense</name>
    <dbReference type="NCBI Taxonomy" id="913024"/>
    <lineage>
        <taxon>Bacteria</taxon>
        <taxon>Pseudomonadati</taxon>
        <taxon>Bacteroidota</taxon>
        <taxon>Flavobacteriia</taxon>
        <taxon>Flavobacteriales</taxon>
        <taxon>Flavobacteriaceae</taxon>
        <taxon>Paenimyroides</taxon>
    </lineage>
</organism>
<evidence type="ECO:0000313" key="2">
    <source>
        <dbReference type="Proteomes" id="UP000199036"/>
    </source>
</evidence>
<dbReference type="OrthoDB" id="9838681at2"/>
<proteinExistence type="predicted"/>
<protein>
    <recommendedName>
        <fullName evidence="3">Outer membrane protein beta-barrel domain-containing protein</fullName>
    </recommendedName>
</protein>
<reference evidence="2" key="1">
    <citation type="submission" date="2016-10" db="EMBL/GenBank/DDBJ databases">
        <authorList>
            <person name="Varghese N."/>
            <person name="Submissions S."/>
        </authorList>
    </citation>
    <scope>NUCLEOTIDE SEQUENCE [LARGE SCALE GENOMIC DNA]</scope>
    <source>
        <strain evidence="2">DS-12</strain>
    </source>
</reference>
<dbReference type="RefSeq" id="WP_091517330.1">
    <property type="nucleotide sequence ID" value="NZ_FOVI01000001.1"/>
</dbReference>
<dbReference type="STRING" id="913024.SAMN05421741_10145"/>
<accession>A0A1I4W3G7</accession>
<evidence type="ECO:0008006" key="3">
    <source>
        <dbReference type="Google" id="ProtNLM"/>
    </source>
</evidence>
<sequence length="215" mass="24622">MIKNLIVIFLSVIGLTAYGQNEDFHFKVFLGAGVAFNNHFEINKYLQKNGFVQMEMGELNATTGFSYFDNNVDIDLGYELFTNAKGNEISKYRTVSNGIKLRAHYEVLKFEKTNLGAGFNLGYSKRNLHLYTKGHQVNLDEQIVGNQLSMHNEKAYLGPSISLKFKDRRGDRTKITVAYEFPINNKKWESASFDLKNTIHEKNQARLIINATFVF</sequence>
<gene>
    <name evidence="1" type="ORF">SAMN05421741_10145</name>
</gene>
<name>A0A1I4W3G7_9FLAO</name>
<dbReference type="EMBL" id="FOVI01000001">
    <property type="protein sequence ID" value="SFN08041.1"/>
    <property type="molecule type" value="Genomic_DNA"/>
</dbReference>